<feature type="binding site" evidence="8">
    <location>
        <position position="218"/>
    </location>
    <ligand>
        <name>ATP</name>
        <dbReference type="ChEBI" id="CHEBI:30616"/>
    </ligand>
</feature>
<evidence type="ECO:0000313" key="13">
    <source>
        <dbReference type="Proteomes" id="UP000249198"/>
    </source>
</evidence>
<dbReference type="InterPro" id="IPR003694">
    <property type="entry name" value="NAD_synthase"/>
</dbReference>
<comment type="catalytic activity">
    <reaction evidence="8 10">
        <text>deamido-NAD(+) + NH4(+) + ATP = AMP + diphosphate + NAD(+) + H(+)</text>
        <dbReference type="Rhea" id="RHEA:21188"/>
        <dbReference type="ChEBI" id="CHEBI:15378"/>
        <dbReference type="ChEBI" id="CHEBI:28938"/>
        <dbReference type="ChEBI" id="CHEBI:30616"/>
        <dbReference type="ChEBI" id="CHEBI:33019"/>
        <dbReference type="ChEBI" id="CHEBI:57540"/>
        <dbReference type="ChEBI" id="CHEBI:58437"/>
        <dbReference type="ChEBI" id="CHEBI:456215"/>
        <dbReference type="EC" id="6.3.1.5"/>
    </reaction>
</comment>
<feature type="binding site" evidence="8">
    <location>
        <position position="187"/>
    </location>
    <ligand>
        <name>deamido-NAD(+)</name>
        <dbReference type="ChEBI" id="CHEBI:58437"/>
        <note>ligand shared between two neighboring subunits</note>
    </ligand>
</feature>
<dbReference type="Proteomes" id="UP000249198">
    <property type="component" value="Unassembled WGS sequence"/>
</dbReference>
<evidence type="ECO:0000256" key="8">
    <source>
        <dbReference type="HAMAP-Rule" id="MF_00193"/>
    </source>
</evidence>
<keyword evidence="7 8" id="KW-0520">NAD</keyword>
<evidence type="ECO:0000259" key="11">
    <source>
        <dbReference type="Pfam" id="PF02540"/>
    </source>
</evidence>
<dbReference type="GO" id="GO:0005524">
    <property type="term" value="F:ATP binding"/>
    <property type="evidence" value="ECO:0007669"/>
    <property type="project" value="UniProtKB-UniRule"/>
</dbReference>
<feature type="binding site" evidence="8">
    <location>
        <position position="167"/>
    </location>
    <ligand>
        <name>ATP</name>
        <dbReference type="ChEBI" id="CHEBI:30616"/>
    </ligand>
</feature>
<comment type="subunit">
    <text evidence="8">Homodimer.</text>
</comment>
<dbReference type="GO" id="GO:0009435">
    <property type="term" value="P:NAD+ biosynthetic process"/>
    <property type="evidence" value="ECO:0007669"/>
    <property type="project" value="UniProtKB-UniRule"/>
</dbReference>
<evidence type="ECO:0000256" key="1">
    <source>
        <dbReference type="ARBA" id="ARBA00005859"/>
    </source>
</evidence>
<dbReference type="InterPro" id="IPR022310">
    <property type="entry name" value="NAD/GMP_synthase"/>
</dbReference>
<evidence type="ECO:0000256" key="5">
    <source>
        <dbReference type="ARBA" id="ARBA00022840"/>
    </source>
</evidence>
<dbReference type="PANTHER" id="PTHR23090:SF7">
    <property type="entry name" value="NH(3)-DEPENDENT NAD(+) SYNTHETASE"/>
    <property type="match status" value="1"/>
</dbReference>
<dbReference type="InterPro" id="IPR022926">
    <property type="entry name" value="NH(3)-dep_NAD(+)_synth"/>
</dbReference>
<feature type="binding site" description="in other chain" evidence="8">
    <location>
        <position position="180"/>
    </location>
    <ligand>
        <name>deamido-NAD(+)</name>
        <dbReference type="ChEBI" id="CHEBI:58437"/>
        <note>ligand shared between two neighboring subunits</note>
    </ligand>
</feature>
<feature type="binding site" description="in other chain" evidence="8">
    <location>
        <position position="147"/>
    </location>
    <ligand>
        <name>deamido-NAD(+)</name>
        <dbReference type="ChEBI" id="CHEBI:58437"/>
        <note>ligand shared between two neighboring subunits</note>
    </ligand>
</feature>
<accession>A0A2W5D138</accession>
<comment type="pathway">
    <text evidence="8">Cofactor biosynthesis; NAD(+) biosynthesis; NAD(+) from deamido-NAD(+) (ammonia route): step 1/1.</text>
</comment>
<gene>
    <name evidence="8" type="primary">nadE</name>
    <name evidence="12" type="ORF">DI599_03625</name>
</gene>
<comment type="similarity">
    <text evidence="1 8 9">Belongs to the NAD synthetase family.</text>
</comment>
<keyword evidence="4 8" id="KW-0547">Nucleotide-binding</keyword>
<feature type="binding site" evidence="8">
    <location>
        <begin position="50"/>
        <end position="57"/>
    </location>
    <ligand>
        <name>ATP</name>
        <dbReference type="ChEBI" id="CHEBI:30616"/>
    </ligand>
</feature>
<evidence type="ECO:0000313" key="12">
    <source>
        <dbReference type="EMBL" id="PZP25725.1"/>
    </source>
</evidence>
<reference evidence="12 13" key="1">
    <citation type="submission" date="2017-08" db="EMBL/GenBank/DDBJ databases">
        <title>Infants hospitalized years apart are colonized by the same room-sourced microbial strains.</title>
        <authorList>
            <person name="Brooks B."/>
            <person name="Olm M.R."/>
            <person name="Firek B.A."/>
            <person name="Baker R."/>
            <person name="Thomas B.C."/>
            <person name="Morowitz M.J."/>
            <person name="Banfield J.F."/>
        </authorList>
    </citation>
    <scope>NUCLEOTIDE SEQUENCE [LARGE SCALE GENOMIC DNA]</scope>
    <source>
        <strain evidence="12">S2_009_000_R2_77</strain>
    </source>
</reference>
<dbReference type="AlphaFoldDB" id="A0A2W5D138"/>
<evidence type="ECO:0000256" key="9">
    <source>
        <dbReference type="RuleBase" id="RU003811"/>
    </source>
</evidence>
<dbReference type="Gene3D" id="3.40.50.620">
    <property type="entry name" value="HUPs"/>
    <property type="match status" value="1"/>
</dbReference>
<evidence type="ECO:0000256" key="3">
    <source>
        <dbReference type="ARBA" id="ARBA00022723"/>
    </source>
</evidence>
<dbReference type="SUPFAM" id="SSF52402">
    <property type="entry name" value="Adenine nucleotide alpha hydrolases-like"/>
    <property type="match status" value="1"/>
</dbReference>
<dbReference type="GO" id="GO:0003952">
    <property type="term" value="F:NAD+ synthase (glutamine-hydrolyzing) activity"/>
    <property type="evidence" value="ECO:0007669"/>
    <property type="project" value="InterPro"/>
</dbReference>
<dbReference type="HAMAP" id="MF_00193">
    <property type="entry name" value="NadE_ammonia_dep"/>
    <property type="match status" value="1"/>
</dbReference>
<keyword evidence="5 8" id="KW-0067">ATP-binding</keyword>
<dbReference type="EMBL" id="QFOH01000004">
    <property type="protein sequence ID" value="PZP25725.1"/>
    <property type="molecule type" value="Genomic_DNA"/>
</dbReference>
<dbReference type="GO" id="GO:0008795">
    <property type="term" value="F:NAD+ synthase activity"/>
    <property type="evidence" value="ECO:0007669"/>
    <property type="project" value="UniProtKB-UniRule"/>
</dbReference>
<dbReference type="UniPathway" id="UPA00253">
    <property type="reaction ID" value="UER00333"/>
</dbReference>
<protein>
    <recommendedName>
        <fullName evidence="8 10">NH(3)-dependent NAD(+) synthetase</fullName>
        <ecNumber evidence="8 10">6.3.1.5</ecNumber>
    </recommendedName>
</protein>
<keyword evidence="2 8" id="KW-0436">Ligase</keyword>
<evidence type="ECO:0000256" key="10">
    <source>
        <dbReference type="RuleBase" id="RU003812"/>
    </source>
</evidence>
<feature type="binding site" evidence="8">
    <location>
        <position position="172"/>
    </location>
    <ligand>
        <name>Mg(2+)</name>
        <dbReference type="ChEBI" id="CHEBI:18420"/>
    </ligand>
</feature>
<dbReference type="Pfam" id="PF02540">
    <property type="entry name" value="NAD_synthase"/>
    <property type="match status" value="1"/>
</dbReference>
<keyword evidence="6 8" id="KW-0460">Magnesium</keyword>
<dbReference type="PANTHER" id="PTHR23090">
    <property type="entry name" value="NH 3 /GLUTAMINE-DEPENDENT NAD + SYNTHETASE"/>
    <property type="match status" value="1"/>
</dbReference>
<evidence type="ECO:0000256" key="4">
    <source>
        <dbReference type="ARBA" id="ARBA00022741"/>
    </source>
</evidence>
<feature type="domain" description="NAD/GMP synthase" evidence="11">
    <location>
        <begin position="29"/>
        <end position="271"/>
    </location>
</feature>
<dbReference type="NCBIfam" id="TIGR00552">
    <property type="entry name" value="nadE"/>
    <property type="match status" value="1"/>
</dbReference>
<name>A0A2W5D138_9PSED</name>
<dbReference type="CDD" id="cd00553">
    <property type="entry name" value="NAD_synthase"/>
    <property type="match status" value="1"/>
</dbReference>
<dbReference type="GO" id="GO:0004359">
    <property type="term" value="F:glutaminase activity"/>
    <property type="evidence" value="ECO:0007669"/>
    <property type="project" value="InterPro"/>
</dbReference>
<dbReference type="GO" id="GO:0046872">
    <property type="term" value="F:metal ion binding"/>
    <property type="evidence" value="ECO:0007669"/>
    <property type="project" value="UniProtKB-KW"/>
</dbReference>
<feature type="binding site" description="in other chain" evidence="8">
    <location>
        <begin position="267"/>
        <end position="268"/>
    </location>
    <ligand>
        <name>deamido-NAD(+)</name>
        <dbReference type="ChEBI" id="CHEBI:58437"/>
        <note>ligand shared between two neighboring subunits</note>
    </ligand>
</feature>
<keyword evidence="3 8" id="KW-0479">Metal-binding</keyword>
<organism evidence="12 13">
    <name type="scientific">Pseudomonas kuykendallii</name>
    <dbReference type="NCBI Taxonomy" id="1007099"/>
    <lineage>
        <taxon>Bacteria</taxon>
        <taxon>Pseudomonadati</taxon>
        <taxon>Pseudomonadota</taxon>
        <taxon>Gammaproteobacteria</taxon>
        <taxon>Pseudomonadales</taxon>
        <taxon>Pseudomonadaceae</taxon>
        <taxon>Pseudomonas</taxon>
    </lineage>
</organism>
<feature type="binding site" evidence="8">
    <location>
        <position position="196"/>
    </location>
    <ligand>
        <name>ATP</name>
        <dbReference type="ChEBI" id="CHEBI:30616"/>
    </ligand>
</feature>
<dbReference type="InterPro" id="IPR014729">
    <property type="entry name" value="Rossmann-like_a/b/a_fold"/>
</dbReference>
<dbReference type="NCBIfam" id="NF001979">
    <property type="entry name" value="PRK00768.1"/>
    <property type="match status" value="1"/>
</dbReference>
<evidence type="ECO:0000256" key="2">
    <source>
        <dbReference type="ARBA" id="ARBA00022598"/>
    </source>
</evidence>
<sequence length="275" mass="30092">MSNDVSSRQQRIIRELQVSPEFDAASEARRRIDFLVAQMRNSRRHVLVLGISGGVDSSVAGRLAQLAVQQLREEGEPATFIAVRLPYVEQHDEADARAALDFIQPDELLRVDIGPASDALLQATRDAGLAFRDAAQEDFVLGNIKARQRMIAQYAIAGARDGLVIGTDHAAEALMGFFTKHGDGACDVAPLYGLNKRRVRAVGRWLGAPEALTEKVPTADLESLRPGHADETALGVRYEEIDDFLEGKPVSEEASRIILRTYDNSAHKRALAVTP</sequence>
<dbReference type="EC" id="6.3.1.5" evidence="8 10"/>
<evidence type="ECO:0000256" key="7">
    <source>
        <dbReference type="ARBA" id="ARBA00023027"/>
    </source>
</evidence>
<evidence type="ECO:0000256" key="6">
    <source>
        <dbReference type="ARBA" id="ARBA00022842"/>
    </source>
</evidence>
<proteinExistence type="inferred from homology"/>
<dbReference type="RefSeq" id="WP_273229360.1">
    <property type="nucleotide sequence ID" value="NZ_DALYZG010000030.1"/>
</dbReference>
<comment type="caution">
    <text evidence="12">The sequence shown here is derived from an EMBL/GenBank/DDBJ whole genome shotgun (WGS) entry which is preliminary data.</text>
</comment>
<feature type="binding site" evidence="8">
    <location>
        <position position="56"/>
    </location>
    <ligand>
        <name>Mg(2+)</name>
        <dbReference type="ChEBI" id="CHEBI:18420"/>
    </ligand>
</feature>
<comment type="function">
    <text evidence="8">Catalyzes the ATP-dependent amidation of deamido-NAD to form NAD. Uses ammonia as a nitrogen source.</text>
</comment>
<dbReference type="GO" id="GO:0005737">
    <property type="term" value="C:cytoplasm"/>
    <property type="evidence" value="ECO:0007669"/>
    <property type="project" value="InterPro"/>
</dbReference>